<comment type="function">
    <text evidence="2 4">Binds together with bS18 to 16S ribosomal RNA.</text>
</comment>
<dbReference type="GO" id="GO:1990904">
    <property type="term" value="C:ribonucleoprotein complex"/>
    <property type="evidence" value="ECO:0007669"/>
    <property type="project" value="UniProtKB-KW"/>
</dbReference>
<evidence type="ECO:0000313" key="12">
    <source>
        <dbReference type="Proteomes" id="UP000215413"/>
    </source>
</evidence>
<dbReference type="GO" id="GO:0005737">
    <property type="term" value="C:cytoplasm"/>
    <property type="evidence" value="ECO:0007669"/>
    <property type="project" value="UniProtKB-ARBA"/>
</dbReference>
<name>A0A133N087_FINMA</name>
<evidence type="ECO:0000313" key="5">
    <source>
        <dbReference type="EMBL" id="MBS5964738.1"/>
    </source>
</evidence>
<reference evidence="11 12" key="2">
    <citation type="submission" date="2017-04" db="EMBL/GenBank/DDBJ databases">
        <title>Finegoldia magna isolated from orthopedic joint implant-associated infections.</title>
        <authorList>
            <person name="Bjorklund S."/>
            <person name="Bruggemann H."/>
            <person name="Jensen A."/>
            <person name="Hellmark B."/>
            <person name="Soderquist B."/>
        </authorList>
    </citation>
    <scope>NUCLEOTIDE SEQUENCE [LARGE SCALE GENOMIC DNA]</scope>
    <source>
        <strain evidence="11">08T492</strain>
        <strain evidence="13">12T273</strain>
        <strain evidence="12">CCUG 54800</strain>
    </source>
</reference>
<reference evidence="6" key="1">
    <citation type="journal article" date="2017" name="J. Clin. Microbiol.">
        <title>Finegoldia magna Isolated from Orthopedic Joint Implant-Associated Infections.</title>
        <authorList>
            <person name="Soderquist B."/>
            <person name="Bjorklund S."/>
            <person name="Hellmark B."/>
            <person name="Jensen A."/>
            <person name="Bruggemann H."/>
        </authorList>
    </citation>
    <scope>NUCLEOTIDE SEQUENCE</scope>
    <source>
        <strain evidence="8">08T492</strain>
        <strain evidence="7">12T273</strain>
        <strain evidence="6">CCUG 54800</strain>
    </source>
</reference>
<evidence type="ECO:0000256" key="1">
    <source>
        <dbReference type="ARBA" id="ARBA00009512"/>
    </source>
</evidence>
<evidence type="ECO:0000256" key="3">
    <source>
        <dbReference type="ARBA" id="ARBA00035294"/>
    </source>
</evidence>
<evidence type="ECO:0000313" key="9">
    <source>
        <dbReference type="EMBL" id="PMC60577.1"/>
    </source>
</evidence>
<dbReference type="GO" id="GO:0003735">
    <property type="term" value="F:structural constituent of ribosome"/>
    <property type="evidence" value="ECO:0007669"/>
    <property type="project" value="InterPro"/>
</dbReference>
<dbReference type="SMR" id="A0A133N087"/>
<evidence type="ECO:0000256" key="2">
    <source>
        <dbReference type="ARBA" id="ARBA00035104"/>
    </source>
</evidence>
<protein>
    <recommendedName>
        <fullName evidence="3 4">Small ribosomal subunit protein bS6</fullName>
    </recommendedName>
</protein>
<evidence type="ECO:0000256" key="4">
    <source>
        <dbReference type="HAMAP-Rule" id="MF_00360"/>
    </source>
</evidence>
<dbReference type="RefSeq" id="WP_002835043.1">
    <property type="nucleotide sequence ID" value="NZ_AP031486.1"/>
</dbReference>
<evidence type="ECO:0000313" key="11">
    <source>
        <dbReference type="Proteomes" id="UP000215361"/>
    </source>
</evidence>
<evidence type="ECO:0000313" key="10">
    <source>
        <dbReference type="EMBL" id="QKH80366.1"/>
    </source>
</evidence>
<dbReference type="Pfam" id="PF01250">
    <property type="entry name" value="Ribosomal_S6"/>
    <property type="match status" value="1"/>
</dbReference>
<evidence type="ECO:0000313" key="14">
    <source>
        <dbReference type="Proteomes" id="UP000235723"/>
    </source>
</evidence>
<organism evidence="6 12">
    <name type="scientific">Finegoldia magna</name>
    <name type="common">Peptostreptococcus magnus</name>
    <dbReference type="NCBI Taxonomy" id="1260"/>
    <lineage>
        <taxon>Bacteria</taxon>
        <taxon>Bacillati</taxon>
        <taxon>Bacillota</taxon>
        <taxon>Tissierellia</taxon>
        <taxon>Tissierellales</taxon>
        <taxon>Peptoniphilaceae</taxon>
        <taxon>Finegoldia</taxon>
    </lineage>
</organism>
<comment type="similarity">
    <text evidence="1 4">Belongs to the bacterial ribosomal protein bS6 family.</text>
</comment>
<proteinExistence type="inferred from homology"/>
<dbReference type="Proteomes" id="UP000215413">
    <property type="component" value="Unassembled WGS sequence"/>
</dbReference>
<dbReference type="InterPro" id="IPR014717">
    <property type="entry name" value="Transl_elong_EF1B/ribsomal_bS6"/>
</dbReference>
<keyword evidence="4" id="KW-0699">rRNA-binding</keyword>
<dbReference type="Proteomes" id="UP000215546">
    <property type="component" value="Unassembled WGS sequence"/>
</dbReference>
<dbReference type="InterPro" id="IPR020814">
    <property type="entry name" value="Ribosomal_S6_plastid/chlpt"/>
</dbReference>
<sequence>MNKYELVLIFKPELSEEDRNTVFSRIQQVIDENGKLEEVHDWGKRKLAYEINYIKEGYYYIVNFDLDPQFVKEIERRCRLFDQIIRYMVVRVDEQ</sequence>
<dbReference type="Proteomes" id="UP000215361">
    <property type="component" value="Unassembled WGS sequence"/>
</dbReference>
<dbReference type="GO" id="GO:0070181">
    <property type="term" value="F:small ribosomal subunit rRNA binding"/>
    <property type="evidence" value="ECO:0007669"/>
    <property type="project" value="TreeGrafter"/>
</dbReference>
<dbReference type="EMBL" id="NDYI01000017">
    <property type="protein sequence ID" value="OXZ37204.1"/>
    <property type="molecule type" value="Genomic_DNA"/>
</dbReference>
<dbReference type="GO" id="GO:0006412">
    <property type="term" value="P:translation"/>
    <property type="evidence" value="ECO:0007669"/>
    <property type="project" value="UniProtKB-UniRule"/>
</dbReference>
<dbReference type="EMBL" id="NDYE01000016">
    <property type="protein sequence ID" value="OXZ31492.1"/>
    <property type="molecule type" value="Genomic_DNA"/>
</dbReference>
<dbReference type="OMA" id="AYPIQHK"/>
<dbReference type="HAMAP" id="MF_00360">
    <property type="entry name" value="Ribosomal_bS6"/>
    <property type="match status" value="1"/>
</dbReference>
<dbReference type="InterPro" id="IPR000529">
    <property type="entry name" value="Ribosomal_bS6"/>
</dbReference>
<dbReference type="GO" id="GO:0005840">
    <property type="term" value="C:ribosome"/>
    <property type="evidence" value="ECO:0007669"/>
    <property type="project" value="UniProtKB-KW"/>
</dbReference>
<evidence type="ECO:0000313" key="8">
    <source>
        <dbReference type="EMBL" id="OXZ37204.1"/>
    </source>
</evidence>
<evidence type="ECO:0000313" key="15">
    <source>
        <dbReference type="Proteomes" id="UP000502899"/>
    </source>
</evidence>
<dbReference type="Proteomes" id="UP000502899">
    <property type="component" value="Chromosome"/>
</dbReference>
<dbReference type="EMBL" id="PNHD01000002">
    <property type="protein sequence ID" value="PMC60577.1"/>
    <property type="molecule type" value="Genomic_DNA"/>
</dbReference>
<dbReference type="EMBL" id="JAHAIK010000007">
    <property type="protein sequence ID" value="MBS5964738.1"/>
    <property type="molecule type" value="Genomic_DNA"/>
</dbReference>
<evidence type="ECO:0000313" key="6">
    <source>
        <dbReference type="EMBL" id="OXZ26995.1"/>
    </source>
</evidence>
<keyword evidence="4 6" id="KW-0689">Ribosomal protein</keyword>
<keyword evidence="4" id="KW-0694">RNA-binding</keyword>
<dbReference type="EMBL" id="CP054000">
    <property type="protein sequence ID" value="QKH80366.1"/>
    <property type="molecule type" value="Genomic_DNA"/>
</dbReference>
<dbReference type="InterPro" id="IPR035980">
    <property type="entry name" value="Ribosomal_bS6_sf"/>
</dbReference>
<dbReference type="Proteomes" id="UP000235723">
    <property type="component" value="Unassembled WGS sequence"/>
</dbReference>
<dbReference type="Gene3D" id="3.30.70.60">
    <property type="match status" value="1"/>
</dbReference>
<dbReference type="AlphaFoldDB" id="A0A133N087"/>
<dbReference type="NCBIfam" id="TIGR00166">
    <property type="entry name" value="S6"/>
    <property type="match status" value="1"/>
</dbReference>
<dbReference type="EMBL" id="NDYC01000029">
    <property type="protein sequence ID" value="OXZ26995.1"/>
    <property type="molecule type" value="Genomic_DNA"/>
</dbReference>
<reference evidence="9 14" key="3">
    <citation type="submission" date="2017-09" db="EMBL/GenBank/DDBJ databases">
        <title>Bacterial strain isolated from the female urinary microbiota.</title>
        <authorList>
            <person name="Thomas-White K."/>
            <person name="Kumar N."/>
            <person name="Forster S."/>
            <person name="Putonti C."/>
            <person name="Lawley T."/>
            <person name="Wolfe A.J."/>
        </authorList>
    </citation>
    <scope>NUCLEOTIDE SEQUENCE [LARGE SCALE GENOMIC DNA]</scope>
    <source>
        <strain evidence="9 14">UMB0115</strain>
    </source>
</reference>
<dbReference type="CDD" id="cd00473">
    <property type="entry name" value="bS6"/>
    <property type="match status" value="1"/>
</dbReference>
<reference evidence="10 15" key="4">
    <citation type="submission" date="2020-05" db="EMBL/GenBank/DDBJ databases">
        <title>FDA dAtabase for Regulatory Grade micrObial Sequences (FDA-ARGOS): Supporting development and validation of Infectious Disease Dx tests.</title>
        <authorList>
            <person name="Pederson C."/>
            <person name="Tallon L."/>
            <person name="Sadzewicz L."/>
            <person name="Zhao X."/>
            <person name="Vavikolanu K."/>
            <person name="Mehta A."/>
            <person name="Aluvathingal J."/>
            <person name="Nadendla S."/>
            <person name="Myers T."/>
            <person name="Yan Y."/>
            <person name="Sichtig H."/>
        </authorList>
    </citation>
    <scope>NUCLEOTIDE SEQUENCE [LARGE SCALE GENOMIC DNA]</scope>
    <source>
        <strain evidence="10 15">FDAARGOS_764</strain>
    </source>
</reference>
<gene>
    <name evidence="4 5" type="primary">rpsF</name>
    <name evidence="6" type="ORF">B9N49_06360</name>
    <name evidence="7" type="ORF">B9N55_07610</name>
    <name evidence="8" type="ORF">B9N56_05765</name>
    <name evidence="9" type="ORF">CJ208_01555</name>
    <name evidence="10" type="ORF">FOC70_08390</name>
    <name evidence="5" type="ORF">KIA07_03615</name>
</gene>
<keyword evidence="4" id="KW-0687">Ribonucleoprotein</keyword>
<evidence type="ECO:0000313" key="7">
    <source>
        <dbReference type="EMBL" id="OXZ31492.1"/>
    </source>
</evidence>
<accession>A0A133N087</accession>
<dbReference type="Proteomes" id="UP000730862">
    <property type="component" value="Unassembled WGS sequence"/>
</dbReference>
<dbReference type="PANTHER" id="PTHR21011">
    <property type="entry name" value="MITOCHONDRIAL 28S RIBOSOMAL PROTEIN S6"/>
    <property type="match status" value="1"/>
</dbReference>
<evidence type="ECO:0000313" key="13">
    <source>
        <dbReference type="Proteomes" id="UP000215546"/>
    </source>
</evidence>
<dbReference type="PANTHER" id="PTHR21011:SF1">
    <property type="entry name" value="SMALL RIBOSOMAL SUBUNIT PROTEIN BS6M"/>
    <property type="match status" value="1"/>
</dbReference>
<dbReference type="SUPFAM" id="SSF54995">
    <property type="entry name" value="Ribosomal protein S6"/>
    <property type="match status" value="1"/>
</dbReference>
<reference evidence="5" key="5">
    <citation type="submission" date="2021-02" db="EMBL/GenBank/DDBJ databases">
        <title>Infant gut strain persistence is associated with maternal origin, phylogeny, and functional potential including surface adhesion and iron acquisition.</title>
        <authorList>
            <person name="Lou Y.C."/>
        </authorList>
    </citation>
    <scope>NUCLEOTIDE SEQUENCE</scope>
    <source>
        <strain evidence="5">L3_058_000G1_dasL3_058_000G1_concoct_72</strain>
    </source>
</reference>